<keyword evidence="2" id="KW-0812">Transmembrane</keyword>
<organism evidence="3 4">
    <name type="scientific">Kitasatospora cystarginea</name>
    <dbReference type="NCBI Taxonomy" id="58350"/>
    <lineage>
        <taxon>Bacteria</taxon>
        <taxon>Bacillati</taxon>
        <taxon>Actinomycetota</taxon>
        <taxon>Actinomycetes</taxon>
        <taxon>Kitasatosporales</taxon>
        <taxon>Streptomycetaceae</taxon>
        <taxon>Kitasatospora</taxon>
    </lineage>
</organism>
<evidence type="ECO:0008006" key="5">
    <source>
        <dbReference type="Google" id="ProtNLM"/>
    </source>
</evidence>
<sequence length="311" mass="33458">MLPASRARPSPEPVRQRQDGKTAKTAIPQTTTRSARTTFRMTATNPIRPRLDAVLVQAAIAGALSFAHLHDIAEAAGQHGWKAWAYPVSVDLLLVAAWHRMRNLRATGHPAGTAWTWFAIALTASLGANVATAGLLDLDHVPAWLRILVAGWPALAFLGGTLLAHNTTTTKAPAEPEPAKDELPLHENPEPSPAPQPVPNAEQDGLSSPAPVAERRDDVPASDEEPAAPRKRTGRPPAKTMDQLVEMMRPVVAEHGVSVAVVEKALSDAGIPISSKRRTELMTLLRDEQADPQPDHADREPEQAREHPVPA</sequence>
<protein>
    <recommendedName>
        <fullName evidence="5">DUF2637 domain-containing protein</fullName>
    </recommendedName>
</protein>
<keyword evidence="4" id="KW-1185">Reference proteome</keyword>
<dbReference type="EMBL" id="BAAATR010000003">
    <property type="protein sequence ID" value="GAA2232426.1"/>
    <property type="molecule type" value="Genomic_DNA"/>
</dbReference>
<feature type="region of interest" description="Disordered" evidence="1">
    <location>
        <begin position="1"/>
        <end position="33"/>
    </location>
</feature>
<dbReference type="InterPro" id="IPR021235">
    <property type="entry name" value="DUF2637"/>
</dbReference>
<keyword evidence="2" id="KW-1133">Transmembrane helix</keyword>
<name>A0ABP5QD88_9ACTN</name>
<dbReference type="Proteomes" id="UP001500305">
    <property type="component" value="Unassembled WGS sequence"/>
</dbReference>
<keyword evidence="2" id="KW-0472">Membrane</keyword>
<gene>
    <name evidence="3" type="ORF">GCM10010430_11190</name>
</gene>
<comment type="caution">
    <text evidence="3">The sequence shown here is derived from an EMBL/GenBank/DDBJ whole genome shotgun (WGS) entry which is preliminary data.</text>
</comment>
<feature type="transmembrane region" description="Helical" evidence="2">
    <location>
        <begin position="111"/>
        <end position="131"/>
    </location>
</feature>
<feature type="region of interest" description="Disordered" evidence="1">
    <location>
        <begin position="286"/>
        <end position="311"/>
    </location>
</feature>
<proteinExistence type="predicted"/>
<evidence type="ECO:0000256" key="1">
    <source>
        <dbReference type="SAM" id="MobiDB-lite"/>
    </source>
</evidence>
<feature type="region of interest" description="Disordered" evidence="1">
    <location>
        <begin position="168"/>
        <end position="239"/>
    </location>
</feature>
<accession>A0ABP5QD88</accession>
<reference evidence="4" key="1">
    <citation type="journal article" date="2019" name="Int. J. Syst. Evol. Microbiol.">
        <title>The Global Catalogue of Microorganisms (GCM) 10K type strain sequencing project: providing services to taxonomists for standard genome sequencing and annotation.</title>
        <authorList>
            <consortium name="The Broad Institute Genomics Platform"/>
            <consortium name="The Broad Institute Genome Sequencing Center for Infectious Disease"/>
            <person name="Wu L."/>
            <person name="Ma J."/>
        </authorList>
    </citation>
    <scope>NUCLEOTIDE SEQUENCE [LARGE SCALE GENOMIC DNA]</scope>
    <source>
        <strain evidence="4">JCM 7356</strain>
    </source>
</reference>
<feature type="transmembrane region" description="Helical" evidence="2">
    <location>
        <begin position="143"/>
        <end position="164"/>
    </location>
</feature>
<feature type="compositionally biased region" description="Basic and acidic residues" evidence="1">
    <location>
        <begin position="177"/>
        <end position="189"/>
    </location>
</feature>
<evidence type="ECO:0000313" key="4">
    <source>
        <dbReference type="Proteomes" id="UP001500305"/>
    </source>
</evidence>
<dbReference type="Pfam" id="PF10935">
    <property type="entry name" value="DUF2637"/>
    <property type="match status" value="1"/>
</dbReference>
<evidence type="ECO:0000313" key="3">
    <source>
        <dbReference type="EMBL" id="GAA2232426.1"/>
    </source>
</evidence>
<evidence type="ECO:0000256" key="2">
    <source>
        <dbReference type="SAM" id="Phobius"/>
    </source>
</evidence>